<feature type="region of interest" description="Disordered" evidence="7">
    <location>
        <begin position="409"/>
        <end position="456"/>
    </location>
</feature>
<feature type="domain" description="C2H2-type" evidence="8">
    <location>
        <begin position="261"/>
        <end position="288"/>
    </location>
</feature>
<dbReference type="FunFam" id="3.30.160.60:FF:000100">
    <property type="entry name" value="Zinc finger 45-like"/>
    <property type="match status" value="1"/>
</dbReference>
<protein>
    <recommendedName>
        <fullName evidence="8">C2H2-type domain-containing protein</fullName>
    </recommendedName>
</protein>
<keyword evidence="2" id="KW-0677">Repeat</keyword>
<dbReference type="PANTHER" id="PTHR24393:SF34">
    <property type="entry name" value="PR_SET DOMAIN 13"/>
    <property type="match status" value="1"/>
</dbReference>
<keyword evidence="3 6" id="KW-0863">Zinc-finger</keyword>
<name>A0A401G9Q6_9APHY</name>
<feature type="domain" description="C2H2-type" evidence="8">
    <location>
        <begin position="289"/>
        <end position="318"/>
    </location>
</feature>
<dbReference type="EMBL" id="BFAD01000002">
    <property type="protein sequence ID" value="GBE78900.1"/>
    <property type="molecule type" value="Genomic_DNA"/>
</dbReference>
<dbReference type="Gene3D" id="3.30.160.60">
    <property type="entry name" value="Classic Zinc Finger"/>
    <property type="match status" value="2"/>
</dbReference>
<dbReference type="Pfam" id="PF00096">
    <property type="entry name" value="zf-C2H2"/>
    <property type="match status" value="2"/>
</dbReference>
<dbReference type="InterPro" id="IPR036236">
    <property type="entry name" value="Znf_C2H2_sf"/>
</dbReference>
<evidence type="ECO:0000256" key="2">
    <source>
        <dbReference type="ARBA" id="ARBA00022737"/>
    </source>
</evidence>
<sequence>MAQQRSQCKITLPSINELFPEHLMTIPPAGTFRYPSSTSPADPGVCGPPSTNNHSAVHSPRTLPSSGFASMPNVRDHVPSINDRACSQAFPTYATPSAFVSAHAHGGSQQCLGSCCVPDARGDPNASGSTRPGHAATSSQNVASSDDPAVPPRVPTAGALGYPPASSADSVLASITKARPTFRVQLNAQPATMPPSLAISARSNPDGHSSAAEPAYGYLSNYAANTYLSVPNVPSNIRTPQRPAQQHLLPEHGASSEERRHRCPHCHKRFNRPSSLNIHVNTHTGAKPFVCRYPGCNRTFNVNSNMRRHYRNHLTTRRRDTVAKLVRPPSASPSISASASPEDPYTQHLPSTASSSSHTSPPSSYYSDPEEERRAADARTNEQSHAYDYKVDEGSVSAYVQRPESCVRTDRYRVRSRSSPTPRYHNEQARRLAQSQSQPAPNLRDRSTSTSSSSCTIPGCTCTVTISTALRPAFPESLPSRSPYARERVEYERERERWRSS</sequence>
<evidence type="ECO:0000313" key="9">
    <source>
        <dbReference type="EMBL" id="GBE78900.1"/>
    </source>
</evidence>
<feature type="compositionally biased region" description="Basic and acidic residues" evidence="7">
    <location>
        <begin position="484"/>
        <end position="501"/>
    </location>
</feature>
<dbReference type="PROSITE" id="PS00028">
    <property type="entry name" value="ZINC_FINGER_C2H2_1"/>
    <property type="match status" value="2"/>
</dbReference>
<feature type="compositionally biased region" description="Low complexity" evidence="7">
    <location>
        <begin position="328"/>
        <end position="341"/>
    </location>
</feature>
<feature type="compositionally biased region" description="Basic and acidic residues" evidence="7">
    <location>
        <begin position="371"/>
        <end position="390"/>
    </location>
</feature>
<keyword evidence="10" id="KW-1185">Reference proteome</keyword>
<feature type="compositionally biased region" description="Polar residues" evidence="7">
    <location>
        <begin position="126"/>
        <end position="144"/>
    </location>
</feature>
<dbReference type="GO" id="GO:0005634">
    <property type="term" value="C:nucleus"/>
    <property type="evidence" value="ECO:0007669"/>
    <property type="project" value="TreeGrafter"/>
</dbReference>
<feature type="region of interest" description="Disordered" evidence="7">
    <location>
        <begin position="240"/>
        <end position="260"/>
    </location>
</feature>
<dbReference type="PROSITE" id="PS50157">
    <property type="entry name" value="ZINC_FINGER_C2H2_2"/>
    <property type="match status" value="2"/>
</dbReference>
<dbReference type="OrthoDB" id="6077919at2759"/>
<dbReference type="GO" id="GO:0001228">
    <property type="term" value="F:DNA-binding transcription activator activity, RNA polymerase II-specific"/>
    <property type="evidence" value="ECO:0007669"/>
    <property type="project" value="TreeGrafter"/>
</dbReference>
<evidence type="ECO:0000313" key="10">
    <source>
        <dbReference type="Proteomes" id="UP000287166"/>
    </source>
</evidence>
<dbReference type="InterPro" id="IPR013087">
    <property type="entry name" value="Znf_C2H2_type"/>
</dbReference>
<feature type="region of interest" description="Disordered" evidence="7">
    <location>
        <begin position="308"/>
        <end position="390"/>
    </location>
</feature>
<dbReference type="STRING" id="139825.A0A401G9Q6"/>
<evidence type="ECO:0000256" key="7">
    <source>
        <dbReference type="SAM" id="MobiDB-lite"/>
    </source>
</evidence>
<comment type="caution">
    <text evidence="9">The sequence shown here is derived from an EMBL/GenBank/DDBJ whole genome shotgun (WGS) entry which is preliminary data.</text>
</comment>
<evidence type="ECO:0000256" key="5">
    <source>
        <dbReference type="ARBA" id="ARBA00023242"/>
    </source>
</evidence>
<feature type="region of interest" description="Disordered" evidence="7">
    <location>
        <begin position="472"/>
        <end position="501"/>
    </location>
</feature>
<dbReference type="GO" id="GO:0008270">
    <property type="term" value="F:zinc ion binding"/>
    <property type="evidence" value="ECO:0007669"/>
    <property type="project" value="UniProtKB-KW"/>
</dbReference>
<dbReference type="InParanoid" id="A0A401G9Q6"/>
<dbReference type="RefSeq" id="XP_027609813.1">
    <property type="nucleotide sequence ID" value="XM_027754012.1"/>
</dbReference>
<proteinExistence type="predicted"/>
<feature type="region of interest" description="Disordered" evidence="7">
    <location>
        <begin position="123"/>
        <end position="166"/>
    </location>
</feature>
<dbReference type="Proteomes" id="UP000287166">
    <property type="component" value="Unassembled WGS sequence"/>
</dbReference>
<evidence type="ECO:0000256" key="6">
    <source>
        <dbReference type="PROSITE-ProRule" id="PRU00042"/>
    </source>
</evidence>
<evidence type="ECO:0000256" key="1">
    <source>
        <dbReference type="ARBA" id="ARBA00022723"/>
    </source>
</evidence>
<organism evidence="9 10">
    <name type="scientific">Sparassis crispa</name>
    <dbReference type="NCBI Taxonomy" id="139825"/>
    <lineage>
        <taxon>Eukaryota</taxon>
        <taxon>Fungi</taxon>
        <taxon>Dikarya</taxon>
        <taxon>Basidiomycota</taxon>
        <taxon>Agaricomycotina</taxon>
        <taxon>Agaricomycetes</taxon>
        <taxon>Polyporales</taxon>
        <taxon>Sparassidaceae</taxon>
        <taxon>Sparassis</taxon>
    </lineage>
</organism>
<dbReference type="GeneID" id="38775817"/>
<dbReference type="AlphaFoldDB" id="A0A401G9Q6"/>
<gene>
    <name evidence="9" type="ORF">SCP_0200970</name>
</gene>
<accession>A0A401G9Q6</accession>
<evidence type="ECO:0000256" key="4">
    <source>
        <dbReference type="ARBA" id="ARBA00022833"/>
    </source>
</evidence>
<keyword evidence="5" id="KW-0539">Nucleus</keyword>
<evidence type="ECO:0000256" key="3">
    <source>
        <dbReference type="ARBA" id="ARBA00022771"/>
    </source>
</evidence>
<dbReference type="SUPFAM" id="SSF57667">
    <property type="entry name" value="beta-beta-alpha zinc fingers"/>
    <property type="match status" value="1"/>
</dbReference>
<evidence type="ECO:0000259" key="8">
    <source>
        <dbReference type="PROSITE" id="PS50157"/>
    </source>
</evidence>
<dbReference type="GO" id="GO:0000978">
    <property type="term" value="F:RNA polymerase II cis-regulatory region sequence-specific DNA binding"/>
    <property type="evidence" value="ECO:0007669"/>
    <property type="project" value="TreeGrafter"/>
</dbReference>
<dbReference type="SMART" id="SM00355">
    <property type="entry name" value="ZnF_C2H2"/>
    <property type="match status" value="2"/>
</dbReference>
<dbReference type="PANTHER" id="PTHR24393">
    <property type="entry name" value="ZINC FINGER PROTEIN"/>
    <property type="match status" value="1"/>
</dbReference>
<reference evidence="9 10" key="1">
    <citation type="journal article" date="2018" name="Sci. Rep.">
        <title>Genome sequence of the cauliflower mushroom Sparassis crispa (Hanabiratake) and its association with beneficial usage.</title>
        <authorList>
            <person name="Kiyama R."/>
            <person name="Furutani Y."/>
            <person name="Kawaguchi K."/>
            <person name="Nakanishi T."/>
        </authorList>
    </citation>
    <scope>NUCLEOTIDE SEQUENCE [LARGE SCALE GENOMIC DNA]</scope>
</reference>
<keyword evidence="1" id="KW-0479">Metal-binding</keyword>
<feature type="compositionally biased region" description="Low complexity" evidence="7">
    <location>
        <begin position="350"/>
        <end position="367"/>
    </location>
</feature>
<keyword evidence="4" id="KW-0862">Zinc</keyword>